<evidence type="ECO:0000313" key="2">
    <source>
        <dbReference type="Proteomes" id="UP000013827"/>
    </source>
</evidence>
<reference evidence="1" key="2">
    <citation type="submission" date="2024-10" db="UniProtKB">
        <authorList>
            <consortium name="EnsemblProtists"/>
        </authorList>
    </citation>
    <scope>IDENTIFICATION</scope>
</reference>
<protein>
    <recommendedName>
        <fullName evidence="3">Terminase small subunit</fullName>
    </recommendedName>
</protein>
<name>A0A0D3KJ52_EMIH1</name>
<dbReference type="HOGENOM" id="CLU_2874814_0_0_1"/>
<dbReference type="RefSeq" id="XP_005788216.1">
    <property type="nucleotide sequence ID" value="XM_005788159.1"/>
</dbReference>
<evidence type="ECO:0008006" key="3">
    <source>
        <dbReference type="Google" id="ProtNLM"/>
    </source>
</evidence>
<dbReference type="EnsemblProtists" id="EOD35787">
    <property type="protein sequence ID" value="EOD35787"/>
    <property type="gene ID" value="EMIHUDRAFT_455286"/>
</dbReference>
<dbReference type="PaxDb" id="2903-EOD35787"/>
<organism evidence="1 2">
    <name type="scientific">Emiliania huxleyi (strain CCMP1516)</name>
    <dbReference type="NCBI Taxonomy" id="280463"/>
    <lineage>
        <taxon>Eukaryota</taxon>
        <taxon>Haptista</taxon>
        <taxon>Haptophyta</taxon>
        <taxon>Prymnesiophyceae</taxon>
        <taxon>Isochrysidales</taxon>
        <taxon>Noelaerhabdaceae</taxon>
        <taxon>Emiliania</taxon>
    </lineage>
</organism>
<dbReference type="KEGG" id="ehx:EMIHUDRAFT_455286"/>
<accession>A0A0D3KJ52</accession>
<proteinExistence type="predicted"/>
<keyword evidence="2" id="KW-1185">Reference proteome</keyword>
<sequence length="67" mass="7151">MESLETIQAALVADPGNAQQTAHKGEVVTALKARLAEVMAKLENDTDNEEMLTLAADLGEVIENAEK</sequence>
<evidence type="ECO:0000313" key="1">
    <source>
        <dbReference type="EnsemblProtists" id="EOD35787"/>
    </source>
</evidence>
<dbReference type="GeneID" id="17281057"/>
<dbReference type="Proteomes" id="UP000013827">
    <property type="component" value="Unassembled WGS sequence"/>
</dbReference>
<dbReference type="AlphaFoldDB" id="A0A0D3KJ52"/>
<reference evidence="2" key="1">
    <citation type="journal article" date="2013" name="Nature">
        <title>Pan genome of the phytoplankton Emiliania underpins its global distribution.</title>
        <authorList>
            <person name="Read B.A."/>
            <person name="Kegel J."/>
            <person name="Klute M.J."/>
            <person name="Kuo A."/>
            <person name="Lefebvre S.C."/>
            <person name="Maumus F."/>
            <person name="Mayer C."/>
            <person name="Miller J."/>
            <person name="Monier A."/>
            <person name="Salamov A."/>
            <person name="Young J."/>
            <person name="Aguilar M."/>
            <person name="Claverie J.M."/>
            <person name="Frickenhaus S."/>
            <person name="Gonzalez K."/>
            <person name="Herman E.K."/>
            <person name="Lin Y.C."/>
            <person name="Napier J."/>
            <person name="Ogata H."/>
            <person name="Sarno A.F."/>
            <person name="Shmutz J."/>
            <person name="Schroeder D."/>
            <person name="de Vargas C."/>
            <person name="Verret F."/>
            <person name="von Dassow P."/>
            <person name="Valentin K."/>
            <person name="Van de Peer Y."/>
            <person name="Wheeler G."/>
            <person name="Dacks J.B."/>
            <person name="Delwiche C.F."/>
            <person name="Dyhrman S.T."/>
            <person name="Glockner G."/>
            <person name="John U."/>
            <person name="Richards T."/>
            <person name="Worden A.Z."/>
            <person name="Zhang X."/>
            <person name="Grigoriev I.V."/>
            <person name="Allen A.E."/>
            <person name="Bidle K."/>
            <person name="Borodovsky M."/>
            <person name="Bowler C."/>
            <person name="Brownlee C."/>
            <person name="Cock J.M."/>
            <person name="Elias M."/>
            <person name="Gladyshev V.N."/>
            <person name="Groth M."/>
            <person name="Guda C."/>
            <person name="Hadaegh A."/>
            <person name="Iglesias-Rodriguez M.D."/>
            <person name="Jenkins J."/>
            <person name="Jones B.M."/>
            <person name="Lawson T."/>
            <person name="Leese F."/>
            <person name="Lindquist E."/>
            <person name="Lobanov A."/>
            <person name="Lomsadze A."/>
            <person name="Malik S.B."/>
            <person name="Marsh M.E."/>
            <person name="Mackinder L."/>
            <person name="Mock T."/>
            <person name="Mueller-Roeber B."/>
            <person name="Pagarete A."/>
            <person name="Parker M."/>
            <person name="Probert I."/>
            <person name="Quesneville H."/>
            <person name="Raines C."/>
            <person name="Rensing S.A."/>
            <person name="Riano-Pachon D.M."/>
            <person name="Richier S."/>
            <person name="Rokitta S."/>
            <person name="Shiraiwa Y."/>
            <person name="Soanes D.M."/>
            <person name="van der Giezen M."/>
            <person name="Wahlund T.M."/>
            <person name="Williams B."/>
            <person name="Wilson W."/>
            <person name="Wolfe G."/>
            <person name="Wurch L.L."/>
        </authorList>
    </citation>
    <scope>NUCLEOTIDE SEQUENCE</scope>
</reference>